<evidence type="ECO:0000256" key="11">
    <source>
        <dbReference type="SAM" id="SignalP"/>
    </source>
</evidence>
<name>A0AAW2ZK03_9EUKA</name>
<organism evidence="13 14">
    <name type="scientific">Acrasis kona</name>
    <dbReference type="NCBI Taxonomy" id="1008807"/>
    <lineage>
        <taxon>Eukaryota</taxon>
        <taxon>Discoba</taxon>
        <taxon>Heterolobosea</taxon>
        <taxon>Tetramitia</taxon>
        <taxon>Eutetramitia</taxon>
        <taxon>Acrasidae</taxon>
        <taxon>Acrasis</taxon>
    </lineage>
</organism>
<dbReference type="InterPro" id="IPR038765">
    <property type="entry name" value="Papain-like_cys_pep_sf"/>
</dbReference>
<keyword evidence="8" id="KW-0865">Zymogen</keyword>
<dbReference type="InterPro" id="IPR000668">
    <property type="entry name" value="Peptidase_C1A_C"/>
</dbReference>
<dbReference type="SMART" id="SM00645">
    <property type="entry name" value="Pept_C1"/>
    <property type="match status" value="1"/>
</dbReference>
<evidence type="ECO:0000256" key="8">
    <source>
        <dbReference type="ARBA" id="ARBA00023145"/>
    </source>
</evidence>
<dbReference type="FunFam" id="3.90.70.10:FF:000060">
    <property type="entry name" value="Cathepsin Z"/>
    <property type="match status" value="1"/>
</dbReference>
<dbReference type="GO" id="GO:0016807">
    <property type="term" value="F:cysteine-type carboxypeptidase activity"/>
    <property type="evidence" value="ECO:0007669"/>
    <property type="project" value="UniProtKB-EC"/>
</dbReference>
<evidence type="ECO:0000256" key="10">
    <source>
        <dbReference type="ARBA" id="ARBA00023180"/>
    </source>
</evidence>
<dbReference type="Proteomes" id="UP001431209">
    <property type="component" value="Unassembled WGS sequence"/>
</dbReference>
<dbReference type="AlphaFoldDB" id="A0AAW2ZK03"/>
<dbReference type="EMBL" id="JAOPGA020001648">
    <property type="protein sequence ID" value="KAL0490172.1"/>
    <property type="molecule type" value="Genomic_DNA"/>
</dbReference>
<keyword evidence="7" id="KW-0788">Thiol protease</keyword>
<evidence type="ECO:0000256" key="3">
    <source>
        <dbReference type="ARBA" id="ARBA00012516"/>
    </source>
</evidence>
<accession>A0AAW2ZK03</accession>
<keyword evidence="14" id="KW-1185">Reference proteome</keyword>
<evidence type="ECO:0000256" key="1">
    <source>
        <dbReference type="ARBA" id="ARBA00001594"/>
    </source>
</evidence>
<evidence type="ECO:0000256" key="2">
    <source>
        <dbReference type="ARBA" id="ARBA00008455"/>
    </source>
</evidence>
<comment type="caution">
    <text evidence="13">The sequence shown here is derived from an EMBL/GenBank/DDBJ whole genome shotgun (WGS) entry which is preliminary data.</text>
</comment>
<keyword evidence="9" id="KW-1015">Disulfide bond</keyword>
<evidence type="ECO:0000256" key="4">
    <source>
        <dbReference type="ARBA" id="ARBA00022670"/>
    </source>
</evidence>
<comment type="catalytic activity">
    <reaction evidence="1">
        <text>Release of C-terminal amino acid residues with broad specificity, but lacks action on C-terminal proline. Shows weak endopeptidase activity.</text>
        <dbReference type="EC" id="3.4.18.1"/>
    </reaction>
</comment>
<evidence type="ECO:0000259" key="12">
    <source>
        <dbReference type="SMART" id="SM00645"/>
    </source>
</evidence>
<keyword evidence="10" id="KW-0325">Glycoprotein</keyword>
<evidence type="ECO:0000256" key="6">
    <source>
        <dbReference type="ARBA" id="ARBA00022801"/>
    </source>
</evidence>
<dbReference type="SUPFAM" id="SSF54001">
    <property type="entry name" value="Cysteine proteinases"/>
    <property type="match status" value="1"/>
</dbReference>
<keyword evidence="5 11" id="KW-0732">Signal</keyword>
<evidence type="ECO:0000256" key="9">
    <source>
        <dbReference type="ARBA" id="ARBA00023157"/>
    </source>
</evidence>
<keyword evidence="4" id="KW-0645">Protease</keyword>
<reference evidence="13 14" key="1">
    <citation type="submission" date="2024-03" db="EMBL/GenBank/DDBJ databases">
        <title>The Acrasis kona genome and developmental transcriptomes reveal deep origins of eukaryotic multicellular pathways.</title>
        <authorList>
            <person name="Sheikh S."/>
            <person name="Fu C.-J."/>
            <person name="Brown M.W."/>
            <person name="Baldauf S.L."/>
        </authorList>
    </citation>
    <scope>NUCLEOTIDE SEQUENCE [LARGE SCALE GENOMIC DNA]</scope>
    <source>
        <strain evidence="13 14">ATCC MYA-3509</strain>
    </source>
</reference>
<proteinExistence type="inferred from homology"/>
<dbReference type="InterPro" id="IPR013128">
    <property type="entry name" value="Peptidase_C1A"/>
</dbReference>
<dbReference type="GO" id="GO:0006508">
    <property type="term" value="P:proteolysis"/>
    <property type="evidence" value="ECO:0007669"/>
    <property type="project" value="UniProtKB-KW"/>
</dbReference>
<feature type="signal peptide" evidence="11">
    <location>
        <begin position="1"/>
        <end position="17"/>
    </location>
</feature>
<feature type="domain" description="Peptidase C1A papain C-terminal" evidence="12">
    <location>
        <begin position="54"/>
        <end position="290"/>
    </location>
</feature>
<sequence>MFKSFAIISLLIATSFAGRYVDINQPCYRPNPKYDNMQYVITRQPHEWVSGDDLPKAFDWRNVNSTNFLSATRNQHIPQYCGSCWAHGATSALADRINIGRKGRWPNAFLSVQNVINCGNAGSCHGGWDTAVYEYAKNTGIPDETCNNYQAIDQECSPMTACYTCNPGGECLPVKEYRKWRVSQYGGASGAHQIKSEIFTRGPVSCTIHADEKLEEYTGGIFKEKVASPMPNHIVSLVGWGVENGVEYWIMRNSWGEPWGEEGFARLITNKAAGGEGYNLGIEDNCRWAVPIIEEY</sequence>
<dbReference type="Gene3D" id="3.90.70.10">
    <property type="entry name" value="Cysteine proteinases"/>
    <property type="match status" value="1"/>
</dbReference>
<evidence type="ECO:0000313" key="14">
    <source>
        <dbReference type="Proteomes" id="UP001431209"/>
    </source>
</evidence>
<comment type="similarity">
    <text evidence="2">Belongs to the peptidase C1 family.</text>
</comment>
<protein>
    <recommendedName>
        <fullName evidence="3">cathepsin X</fullName>
        <ecNumber evidence="3">3.4.18.1</ecNumber>
    </recommendedName>
</protein>
<dbReference type="InterPro" id="IPR033157">
    <property type="entry name" value="CTSZ"/>
</dbReference>
<gene>
    <name evidence="13" type="ORF">AKO1_006643</name>
</gene>
<feature type="chain" id="PRO_5043486880" description="cathepsin X" evidence="11">
    <location>
        <begin position="18"/>
        <end position="296"/>
    </location>
</feature>
<dbReference type="PANTHER" id="PTHR12411">
    <property type="entry name" value="CYSTEINE PROTEASE FAMILY C1-RELATED"/>
    <property type="match status" value="1"/>
</dbReference>
<evidence type="ECO:0000256" key="5">
    <source>
        <dbReference type="ARBA" id="ARBA00022729"/>
    </source>
</evidence>
<dbReference type="Pfam" id="PF00112">
    <property type="entry name" value="Peptidase_C1"/>
    <property type="match status" value="1"/>
</dbReference>
<dbReference type="EC" id="3.4.18.1" evidence="3"/>
<evidence type="ECO:0000313" key="13">
    <source>
        <dbReference type="EMBL" id="KAL0490172.1"/>
    </source>
</evidence>
<dbReference type="CDD" id="cd02698">
    <property type="entry name" value="Peptidase_C1A_CathepsinX"/>
    <property type="match status" value="1"/>
</dbReference>
<keyword evidence="6" id="KW-0378">Hydrolase</keyword>
<dbReference type="PRINTS" id="PR00705">
    <property type="entry name" value="PAPAIN"/>
</dbReference>
<evidence type="ECO:0000256" key="7">
    <source>
        <dbReference type="ARBA" id="ARBA00022807"/>
    </source>
</evidence>